<evidence type="ECO:0000259" key="9">
    <source>
        <dbReference type="SMART" id="SM00977"/>
    </source>
</evidence>
<dbReference type="InterPro" id="IPR012094">
    <property type="entry name" value="tRNA_Ile_lys_synt"/>
</dbReference>
<dbReference type="EMBL" id="CAAHFG010000003">
    <property type="protein sequence ID" value="VGO15966.1"/>
    <property type="molecule type" value="Genomic_DNA"/>
</dbReference>
<dbReference type="GO" id="GO:0032267">
    <property type="term" value="F:tRNA(Ile)-lysidine synthase activity"/>
    <property type="evidence" value="ECO:0007669"/>
    <property type="project" value="UniProtKB-EC"/>
</dbReference>
<dbReference type="SUPFAM" id="SSF56037">
    <property type="entry name" value="PheT/TilS domain"/>
    <property type="match status" value="1"/>
</dbReference>
<dbReference type="NCBIfam" id="TIGR02432">
    <property type="entry name" value="lysidine_TilS_N"/>
    <property type="match status" value="1"/>
</dbReference>
<keyword evidence="2 8" id="KW-0963">Cytoplasm</keyword>
<keyword evidence="4 8" id="KW-0819">tRNA processing</keyword>
<comment type="subcellular location">
    <subcellularLocation>
        <location evidence="1 8">Cytoplasm</location>
    </subcellularLocation>
</comment>
<dbReference type="InterPro" id="IPR012796">
    <property type="entry name" value="Lysidine-tRNA-synth_C"/>
</dbReference>
<keyword evidence="3 8" id="KW-0436">Ligase</keyword>
<dbReference type="GO" id="GO:0005737">
    <property type="term" value="C:cytoplasm"/>
    <property type="evidence" value="ECO:0007669"/>
    <property type="project" value="UniProtKB-SubCell"/>
</dbReference>
<feature type="domain" description="Lysidine-tRNA(Ile) synthetase C-terminal" evidence="9">
    <location>
        <begin position="343"/>
        <end position="417"/>
    </location>
</feature>
<dbReference type="InterPro" id="IPR014729">
    <property type="entry name" value="Rossmann-like_a/b/a_fold"/>
</dbReference>
<reference evidence="10 11" key="1">
    <citation type="submission" date="2019-04" db="EMBL/GenBank/DDBJ databases">
        <authorList>
            <person name="Van Vliet M D."/>
        </authorList>
    </citation>
    <scope>NUCLEOTIDE SEQUENCE [LARGE SCALE GENOMIC DNA]</scope>
    <source>
        <strain evidence="10 11">F1</strain>
    </source>
</reference>
<dbReference type="GO" id="GO:0006400">
    <property type="term" value="P:tRNA modification"/>
    <property type="evidence" value="ECO:0007669"/>
    <property type="project" value="UniProtKB-UniRule"/>
</dbReference>
<dbReference type="InterPro" id="IPR011063">
    <property type="entry name" value="TilS/TtcA_N"/>
</dbReference>
<dbReference type="EC" id="6.3.4.19" evidence="8"/>
<comment type="similarity">
    <text evidence="8">Belongs to the tRNA(Ile)-lysidine synthase family.</text>
</comment>
<evidence type="ECO:0000256" key="6">
    <source>
        <dbReference type="ARBA" id="ARBA00022840"/>
    </source>
</evidence>
<dbReference type="GO" id="GO:0005524">
    <property type="term" value="F:ATP binding"/>
    <property type="evidence" value="ECO:0007669"/>
    <property type="project" value="UniProtKB-UniRule"/>
</dbReference>
<keyword evidence="5 8" id="KW-0547">Nucleotide-binding</keyword>
<dbReference type="CDD" id="cd01992">
    <property type="entry name" value="TilS_N"/>
    <property type="match status" value="1"/>
</dbReference>
<dbReference type="SUPFAM" id="SSF52402">
    <property type="entry name" value="Adenine nucleotide alpha hydrolases-like"/>
    <property type="match status" value="1"/>
</dbReference>
<accession>A0A6C2U9A7</accession>
<comment type="function">
    <text evidence="8">Ligates lysine onto the cytidine present at position 34 of the AUA codon-specific tRNA(Ile) that contains the anticodon CAU, in an ATP-dependent manner. Cytidine is converted to lysidine, thus changing the amino acid specificity of the tRNA from methionine to isoleucine.</text>
</comment>
<dbReference type="SUPFAM" id="SSF82829">
    <property type="entry name" value="MesJ substrate recognition domain-like"/>
    <property type="match status" value="1"/>
</dbReference>
<evidence type="ECO:0000256" key="2">
    <source>
        <dbReference type="ARBA" id="ARBA00022490"/>
    </source>
</evidence>
<dbReference type="AlphaFoldDB" id="A0A6C2U9A7"/>
<dbReference type="PANTHER" id="PTHR43033:SF1">
    <property type="entry name" value="TRNA(ILE)-LYSIDINE SYNTHASE-RELATED"/>
    <property type="match status" value="1"/>
</dbReference>
<evidence type="ECO:0000256" key="1">
    <source>
        <dbReference type="ARBA" id="ARBA00004496"/>
    </source>
</evidence>
<comment type="domain">
    <text evidence="8">The N-terminal region contains the highly conserved SGGXDS motif, predicted to be a P-loop motif involved in ATP binding.</text>
</comment>
<evidence type="ECO:0000256" key="7">
    <source>
        <dbReference type="ARBA" id="ARBA00048539"/>
    </source>
</evidence>
<dbReference type="HAMAP" id="MF_01161">
    <property type="entry name" value="tRNA_Ile_lys_synt"/>
    <property type="match status" value="1"/>
</dbReference>
<evidence type="ECO:0000256" key="4">
    <source>
        <dbReference type="ARBA" id="ARBA00022694"/>
    </source>
</evidence>
<sequence length="423" mass="47073">MNLAVAIREAIDRHELIPDGANVVVGVSGGADSVALAHALHELGIRFTVAHVNHNLRGAESDADERFVRALGFPVEVKSVDVRALAQESGQSLEMAARQARHGFFAEFENAVIALAHHADDQAETFLLRLARGAGCEGLGGMAFKQEIGPIRLIRPMLEIPRETILQWLEEKELSWREDASNADETFLRNKVRHTVLPLLEKELNPGIRNTILRTMEILRAENEWMTAMQDGSESLAARRRTLRMWLFDQGAEEVSFDCIEKILSLMDAAAGTTVFELNERQRVVVEYGEPRFETGLCRPESLPCVRLTMETGTGWRKDHGKGAGVLPAEASFDAEKVGGSPIEVRGWRPGDRMEPLGMAGSRKLQDILTDQKVPREQRAGVPVVVCRNEIIWLPGYRTARGWDVRGRDGKAVHLRIEQNGTE</sequence>
<dbReference type="Pfam" id="PF01171">
    <property type="entry name" value="ATP_bind_3"/>
    <property type="match status" value="1"/>
</dbReference>
<protein>
    <recommendedName>
        <fullName evidence="8">tRNA(Ile)-lysidine synthase</fullName>
        <ecNumber evidence="8">6.3.4.19</ecNumber>
    </recommendedName>
    <alternativeName>
        <fullName evidence="8">tRNA(Ile)-2-lysyl-cytidine synthase</fullName>
    </alternativeName>
    <alternativeName>
        <fullName evidence="8">tRNA(Ile)-lysidine synthetase</fullName>
    </alternativeName>
</protein>
<evidence type="ECO:0000313" key="10">
    <source>
        <dbReference type="EMBL" id="VGO15966.1"/>
    </source>
</evidence>
<evidence type="ECO:0000256" key="8">
    <source>
        <dbReference type="HAMAP-Rule" id="MF_01161"/>
    </source>
</evidence>
<dbReference type="Proteomes" id="UP000366872">
    <property type="component" value="Unassembled WGS sequence"/>
</dbReference>
<comment type="catalytic activity">
    <reaction evidence="7 8">
        <text>cytidine(34) in tRNA(Ile2) + L-lysine + ATP = lysidine(34) in tRNA(Ile2) + AMP + diphosphate + H(+)</text>
        <dbReference type="Rhea" id="RHEA:43744"/>
        <dbReference type="Rhea" id="RHEA-COMP:10625"/>
        <dbReference type="Rhea" id="RHEA-COMP:10670"/>
        <dbReference type="ChEBI" id="CHEBI:15378"/>
        <dbReference type="ChEBI" id="CHEBI:30616"/>
        <dbReference type="ChEBI" id="CHEBI:32551"/>
        <dbReference type="ChEBI" id="CHEBI:33019"/>
        <dbReference type="ChEBI" id="CHEBI:82748"/>
        <dbReference type="ChEBI" id="CHEBI:83665"/>
        <dbReference type="ChEBI" id="CHEBI:456215"/>
        <dbReference type="EC" id="6.3.4.19"/>
    </reaction>
</comment>
<dbReference type="PANTHER" id="PTHR43033">
    <property type="entry name" value="TRNA(ILE)-LYSIDINE SYNTHASE-RELATED"/>
    <property type="match status" value="1"/>
</dbReference>
<gene>
    <name evidence="8 10" type="primary">tilS</name>
    <name evidence="10" type="ORF">PDESU_04555</name>
</gene>
<dbReference type="NCBIfam" id="TIGR02433">
    <property type="entry name" value="lysidine_TilS_C"/>
    <property type="match status" value="1"/>
</dbReference>
<evidence type="ECO:0000313" key="11">
    <source>
        <dbReference type="Proteomes" id="UP000366872"/>
    </source>
</evidence>
<feature type="binding site" evidence="8">
    <location>
        <begin position="28"/>
        <end position="33"/>
    </location>
    <ligand>
        <name>ATP</name>
        <dbReference type="ChEBI" id="CHEBI:30616"/>
    </ligand>
</feature>
<name>A0A6C2U9A7_PONDE</name>
<keyword evidence="6 8" id="KW-0067">ATP-binding</keyword>
<evidence type="ECO:0000256" key="5">
    <source>
        <dbReference type="ARBA" id="ARBA00022741"/>
    </source>
</evidence>
<proteinExistence type="inferred from homology"/>
<keyword evidence="11" id="KW-1185">Reference proteome</keyword>
<dbReference type="Pfam" id="PF11734">
    <property type="entry name" value="TilS_C"/>
    <property type="match status" value="1"/>
</dbReference>
<dbReference type="InterPro" id="IPR012795">
    <property type="entry name" value="tRNA_Ile_lys_synt_N"/>
</dbReference>
<organism evidence="10 11">
    <name type="scientific">Pontiella desulfatans</name>
    <dbReference type="NCBI Taxonomy" id="2750659"/>
    <lineage>
        <taxon>Bacteria</taxon>
        <taxon>Pseudomonadati</taxon>
        <taxon>Kiritimatiellota</taxon>
        <taxon>Kiritimatiellia</taxon>
        <taxon>Kiritimatiellales</taxon>
        <taxon>Pontiellaceae</taxon>
        <taxon>Pontiella</taxon>
    </lineage>
</organism>
<dbReference type="Gene3D" id="3.40.50.620">
    <property type="entry name" value="HUPs"/>
    <property type="match status" value="1"/>
</dbReference>
<dbReference type="SMART" id="SM00977">
    <property type="entry name" value="TilS_C"/>
    <property type="match status" value="1"/>
</dbReference>
<evidence type="ECO:0000256" key="3">
    <source>
        <dbReference type="ARBA" id="ARBA00022598"/>
    </source>
</evidence>
<dbReference type="RefSeq" id="WP_136081528.1">
    <property type="nucleotide sequence ID" value="NZ_CAAHFG010000003.1"/>
</dbReference>